<dbReference type="GO" id="GO:0005886">
    <property type="term" value="C:plasma membrane"/>
    <property type="evidence" value="ECO:0007669"/>
    <property type="project" value="UniProtKB-SubCell"/>
</dbReference>
<keyword evidence="15 18" id="KW-0676">Redox-active center</keyword>
<organism evidence="20">
    <name type="scientific">Kingella negevensis</name>
    <dbReference type="NCBI Taxonomy" id="1522312"/>
    <lineage>
        <taxon>Bacteria</taxon>
        <taxon>Pseudomonadati</taxon>
        <taxon>Pseudomonadota</taxon>
        <taxon>Betaproteobacteria</taxon>
        <taxon>Neisseriales</taxon>
        <taxon>Neisseriaceae</taxon>
        <taxon>Kingella</taxon>
    </lineage>
</organism>
<evidence type="ECO:0000313" key="21">
    <source>
        <dbReference type="EMBL" id="SNB75339.1"/>
    </source>
</evidence>
<evidence type="ECO:0000256" key="18">
    <source>
        <dbReference type="HAMAP-Rule" id="MF_00399"/>
    </source>
</evidence>
<dbReference type="SUPFAM" id="SSF52833">
    <property type="entry name" value="Thioredoxin-like"/>
    <property type="match status" value="1"/>
</dbReference>
<dbReference type="PANTHER" id="PTHR32234:SF0">
    <property type="entry name" value="THIOL:DISULFIDE INTERCHANGE PROTEIN DSBD"/>
    <property type="match status" value="1"/>
</dbReference>
<evidence type="ECO:0000256" key="10">
    <source>
        <dbReference type="ARBA" id="ARBA00022989"/>
    </source>
</evidence>
<dbReference type="GO" id="GO:0047134">
    <property type="term" value="F:protein-disulfide reductase [NAD(P)H] activity"/>
    <property type="evidence" value="ECO:0007669"/>
    <property type="project" value="UniProtKB-UniRule"/>
</dbReference>
<keyword evidence="12 18" id="KW-0520">NAD</keyword>
<dbReference type="InterPro" id="IPR003834">
    <property type="entry name" value="Cyt_c_assmbl_TM_dom"/>
</dbReference>
<dbReference type="Pfam" id="PF11412">
    <property type="entry name" value="DsbD_N"/>
    <property type="match status" value="1"/>
</dbReference>
<feature type="transmembrane region" description="Helical" evidence="18">
    <location>
        <begin position="448"/>
        <end position="465"/>
    </location>
</feature>
<dbReference type="Gene3D" id="2.60.40.1250">
    <property type="entry name" value="Thiol:disulfide interchange protein DsbD, N-terminal domain"/>
    <property type="match status" value="1"/>
</dbReference>
<proteinExistence type="inferred from homology"/>
<feature type="transmembrane region" description="Helical" evidence="18">
    <location>
        <begin position="355"/>
        <end position="381"/>
    </location>
</feature>
<dbReference type="GO" id="GO:0009055">
    <property type="term" value="F:electron transfer activity"/>
    <property type="evidence" value="ECO:0007669"/>
    <property type="project" value="UniProtKB-UniRule"/>
</dbReference>
<evidence type="ECO:0000256" key="13">
    <source>
        <dbReference type="ARBA" id="ARBA00023136"/>
    </source>
</evidence>
<feature type="transmembrane region" description="Helical" evidence="18">
    <location>
        <begin position="201"/>
        <end position="221"/>
    </location>
</feature>
<dbReference type="AlphaFoldDB" id="A0A238HGH3"/>
<dbReference type="STRING" id="1522312.GCA_900177895_00693"/>
<keyword evidence="22" id="KW-1185">Reference proteome</keyword>
<comment type="function">
    <text evidence="18">Required to facilitate the formation of correct disulfide bonds in some periplasmic proteins and for the assembly of the periplasmic c-type cytochromes. Acts by transferring electrons from cytoplasmic thioredoxin to the periplasm. This transfer involves a cascade of disulfide bond formation and reduction steps.</text>
</comment>
<comment type="subcellular location">
    <subcellularLocation>
        <location evidence="1 18">Cell inner membrane</location>
        <topology evidence="1 18">Multi-pass membrane protein</topology>
    </subcellularLocation>
</comment>
<evidence type="ECO:0000256" key="14">
    <source>
        <dbReference type="ARBA" id="ARBA00023157"/>
    </source>
</evidence>
<evidence type="ECO:0000256" key="3">
    <source>
        <dbReference type="ARBA" id="ARBA00022448"/>
    </source>
</evidence>
<keyword evidence="10 18" id="KW-1133">Transmembrane helix</keyword>
<dbReference type="EMBL" id="FXUV01000029">
    <property type="protein sequence ID" value="SMQ12669.1"/>
    <property type="molecule type" value="Genomic_DNA"/>
</dbReference>
<evidence type="ECO:0000259" key="19">
    <source>
        <dbReference type="PROSITE" id="PS51352"/>
    </source>
</evidence>
<evidence type="ECO:0000256" key="9">
    <source>
        <dbReference type="ARBA" id="ARBA00022982"/>
    </source>
</evidence>
<feature type="domain" description="Thioredoxin" evidence="19">
    <location>
        <begin position="469"/>
        <end position="608"/>
    </location>
</feature>
<feature type="disulfide bond" description="Redox-active" evidence="18">
    <location>
        <begin position="525"/>
        <end position="528"/>
    </location>
</feature>
<dbReference type="GO" id="GO:0017004">
    <property type="term" value="P:cytochrome complex assembly"/>
    <property type="evidence" value="ECO:0007669"/>
    <property type="project" value="UniProtKB-UniRule"/>
</dbReference>
<keyword evidence="14 18" id="KW-1015">Disulfide bond</keyword>
<accession>A0A238HGH3</accession>
<comment type="catalytic activity">
    <reaction evidence="17 18">
        <text>[protein]-dithiol + NADP(+) = [protein]-disulfide + NADPH + H(+)</text>
        <dbReference type="Rhea" id="RHEA:18753"/>
        <dbReference type="Rhea" id="RHEA-COMP:10593"/>
        <dbReference type="Rhea" id="RHEA-COMP:10594"/>
        <dbReference type="ChEBI" id="CHEBI:15378"/>
        <dbReference type="ChEBI" id="CHEBI:29950"/>
        <dbReference type="ChEBI" id="CHEBI:50058"/>
        <dbReference type="ChEBI" id="CHEBI:57783"/>
        <dbReference type="ChEBI" id="CHEBI:58349"/>
        <dbReference type="EC" id="1.8.1.8"/>
    </reaction>
</comment>
<feature type="transmembrane region" description="Helical" evidence="18">
    <location>
        <begin position="242"/>
        <end position="263"/>
    </location>
</feature>
<keyword evidence="5 18" id="KW-0997">Cell inner membrane</keyword>
<keyword evidence="11 18" id="KW-0560">Oxidoreductase</keyword>
<dbReference type="PANTHER" id="PTHR32234">
    <property type="entry name" value="THIOL:DISULFIDE INTERCHANGE PROTEIN DSBD"/>
    <property type="match status" value="1"/>
</dbReference>
<evidence type="ECO:0000256" key="15">
    <source>
        <dbReference type="ARBA" id="ARBA00023284"/>
    </source>
</evidence>
<feature type="transmembrane region" description="Helical" evidence="18">
    <location>
        <begin position="321"/>
        <end position="349"/>
    </location>
</feature>
<feature type="signal peptide" evidence="18">
    <location>
        <begin position="1"/>
        <end position="20"/>
    </location>
</feature>
<evidence type="ECO:0000256" key="16">
    <source>
        <dbReference type="ARBA" id="ARBA00047388"/>
    </source>
</evidence>
<evidence type="ECO:0000256" key="11">
    <source>
        <dbReference type="ARBA" id="ARBA00023002"/>
    </source>
</evidence>
<dbReference type="Proteomes" id="UP000215450">
    <property type="component" value="Unassembled WGS sequence"/>
</dbReference>
<keyword evidence="9 18" id="KW-0249">Electron transport</keyword>
<gene>
    <name evidence="18 20" type="primary">dsbD</name>
    <name evidence="20" type="ORF">KEBURONENSIS_01570</name>
    <name evidence="21" type="ORF">KEBURONENSIS_01579</name>
</gene>
<dbReference type="InterPro" id="IPR028250">
    <property type="entry name" value="DsbDN"/>
</dbReference>
<dbReference type="PROSITE" id="PS51352">
    <property type="entry name" value="THIOREDOXIN_2"/>
    <property type="match status" value="1"/>
</dbReference>
<keyword evidence="8 18" id="KW-0201">Cytochrome c-type biogenesis</keyword>
<feature type="transmembrane region" description="Helical" evidence="18">
    <location>
        <begin position="275"/>
        <end position="300"/>
    </location>
</feature>
<dbReference type="RefSeq" id="WP_095062811.1">
    <property type="nucleotide sequence ID" value="NZ_FXUV02000035.1"/>
</dbReference>
<dbReference type="NCBIfam" id="NF001419">
    <property type="entry name" value="PRK00293.1"/>
    <property type="match status" value="1"/>
</dbReference>
<keyword evidence="4 18" id="KW-1003">Cell membrane</keyword>
<dbReference type="InterPro" id="IPR035671">
    <property type="entry name" value="DsbD_gamma"/>
</dbReference>
<evidence type="ECO:0000256" key="2">
    <source>
        <dbReference type="ARBA" id="ARBA00007241"/>
    </source>
</evidence>
<evidence type="ECO:0000256" key="17">
    <source>
        <dbReference type="ARBA" id="ARBA00047804"/>
    </source>
</evidence>
<feature type="transmembrane region" description="Helical" evidence="18">
    <location>
        <begin position="393"/>
        <end position="410"/>
    </location>
</feature>
<keyword evidence="3 18" id="KW-0813">Transport</keyword>
<evidence type="ECO:0000313" key="20">
    <source>
        <dbReference type="EMBL" id="SMQ12669.1"/>
    </source>
</evidence>
<dbReference type="Pfam" id="PF13899">
    <property type="entry name" value="Thioredoxin_7"/>
    <property type="match status" value="1"/>
</dbReference>
<sequence precursor="true">MKKYLYILLSCLALLPVAHGAVNPEDLLPPEQAFIPTVTVSEKGVDVQFKIADGYYMYQGKILADTQPEKLLSDKATFSEGEQKEDEFFGKQIVYHHAANVKWDYAQTAPAQYKLNLQYQGCAEVGVCYPPVETSFDIKGSGEYRTEVAAEDSAKDLFIKKPTGDSSAAANVQNAPLSSNAADSATSGSLKLSRDTMLSNLLWFFVFGLGLSFTACMYPLLPIVSSIIVGDKSGSKKRAFTLSFVYVQGLALTYTLVGVLAGLTGALLTVWLQQAWVVLTAAALMVLLALSMFGLFSIQLPSALQSYFQNQSNKLSGGKVASVFVMGMLSALIVGPCVAPPLAAALGYIGKTGDALLGGAVLYAMALGTGVPLMIVGTFGGHVLPRAGDWMNGIKYTFGVVLLAVAVYLATPFLPYAVVATSYTLLLIAPAVYLLYRLPKFSGSLKTISGVLAVVLLLGGTWFGYQSATGSSTAMHEFLTLHKPVEGAAHGQKFKNVAELDAAIQAAFEANPNQPVLLDFYADWCVSCKEMEAKTFGDARVQAAVPMNRLMQIDVTENLAEHQALLKKYSLFGPPGLFVLKANGSRSDALLGFAPADEFIAWYQERAK</sequence>
<dbReference type="EC" id="1.8.1.8" evidence="18"/>
<dbReference type="Pfam" id="PF02683">
    <property type="entry name" value="DsbD_TM"/>
    <property type="match status" value="1"/>
</dbReference>
<dbReference type="InterPro" id="IPR017937">
    <property type="entry name" value="Thioredoxin_CS"/>
</dbReference>
<dbReference type="CDD" id="cd02953">
    <property type="entry name" value="DsbDgamma"/>
    <property type="match status" value="1"/>
</dbReference>
<protein>
    <recommendedName>
        <fullName evidence="18">Thiol:disulfide interchange protein DsbD</fullName>
        <ecNumber evidence="18">1.8.1.8</ecNumber>
    </recommendedName>
    <alternativeName>
        <fullName evidence="18">Protein-disulfide reductase</fullName>
        <shortName evidence="18">Disulfide reductase</shortName>
    </alternativeName>
</protein>
<dbReference type="PROSITE" id="PS00194">
    <property type="entry name" value="THIOREDOXIN_1"/>
    <property type="match status" value="1"/>
</dbReference>
<feature type="transmembrane region" description="Helical" evidence="18">
    <location>
        <begin position="416"/>
        <end position="436"/>
    </location>
</feature>
<keyword evidence="7 18" id="KW-0732">Signal</keyword>
<evidence type="ECO:0000256" key="6">
    <source>
        <dbReference type="ARBA" id="ARBA00022692"/>
    </source>
</evidence>
<dbReference type="HAMAP" id="MF_00399">
    <property type="entry name" value="DbsD"/>
    <property type="match status" value="1"/>
</dbReference>
<dbReference type="InterPro" id="IPR022910">
    <property type="entry name" value="Thiol_diS_interchange_DbsD"/>
</dbReference>
<evidence type="ECO:0000313" key="22">
    <source>
        <dbReference type="Proteomes" id="UP000215450"/>
    </source>
</evidence>
<evidence type="ECO:0000256" key="7">
    <source>
        <dbReference type="ARBA" id="ARBA00022729"/>
    </source>
</evidence>
<name>A0A238HGH3_9NEIS</name>
<dbReference type="EMBL" id="FXUV02000035">
    <property type="protein sequence ID" value="SNB75339.1"/>
    <property type="molecule type" value="Genomic_DNA"/>
</dbReference>
<comment type="catalytic activity">
    <reaction evidence="16 18">
        <text>[protein]-dithiol + NAD(+) = [protein]-disulfide + NADH + H(+)</text>
        <dbReference type="Rhea" id="RHEA:18749"/>
        <dbReference type="Rhea" id="RHEA-COMP:10593"/>
        <dbReference type="Rhea" id="RHEA-COMP:10594"/>
        <dbReference type="ChEBI" id="CHEBI:15378"/>
        <dbReference type="ChEBI" id="CHEBI:29950"/>
        <dbReference type="ChEBI" id="CHEBI:50058"/>
        <dbReference type="ChEBI" id="CHEBI:57540"/>
        <dbReference type="ChEBI" id="CHEBI:57945"/>
        <dbReference type="EC" id="1.8.1.8"/>
    </reaction>
</comment>
<comment type="similarity">
    <text evidence="2 18">Belongs to the thioredoxin family. DsbD subfamily.</text>
</comment>
<dbReference type="OrthoDB" id="9811036at2"/>
<feature type="disulfide bond" description="Redox-active" evidence="18">
    <location>
        <begin position="122"/>
        <end position="128"/>
    </location>
</feature>
<keyword evidence="6 18" id="KW-0812">Transmembrane</keyword>
<feature type="chain" id="PRO_5015205678" description="Thiol:disulfide interchange protein DsbD" evidence="18">
    <location>
        <begin position="21"/>
        <end position="608"/>
    </location>
</feature>
<dbReference type="GO" id="GO:0045454">
    <property type="term" value="P:cell redox homeostasis"/>
    <property type="evidence" value="ECO:0007669"/>
    <property type="project" value="TreeGrafter"/>
</dbReference>
<evidence type="ECO:0000256" key="1">
    <source>
        <dbReference type="ARBA" id="ARBA00004429"/>
    </source>
</evidence>
<reference evidence="21 22" key="2">
    <citation type="submission" date="2017-06" db="EMBL/GenBank/DDBJ databases">
        <authorList>
            <person name="Kim H.J."/>
            <person name="Triplett B.A."/>
        </authorList>
    </citation>
    <scope>NUCLEOTIDE SEQUENCE [LARGE SCALE GENOMIC DNA]</scope>
    <source>
        <strain evidence="21">Kingella_eburonensis</strain>
    </source>
</reference>
<evidence type="ECO:0000256" key="5">
    <source>
        <dbReference type="ARBA" id="ARBA00022519"/>
    </source>
</evidence>
<evidence type="ECO:0000256" key="12">
    <source>
        <dbReference type="ARBA" id="ARBA00023027"/>
    </source>
</evidence>
<dbReference type="InterPro" id="IPR013766">
    <property type="entry name" value="Thioredoxin_domain"/>
</dbReference>
<keyword evidence="13 18" id="KW-0472">Membrane</keyword>
<dbReference type="Gene3D" id="3.40.30.10">
    <property type="entry name" value="Glutaredoxin"/>
    <property type="match status" value="1"/>
</dbReference>
<evidence type="ECO:0000256" key="8">
    <source>
        <dbReference type="ARBA" id="ARBA00022748"/>
    </source>
</evidence>
<reference evidence="20" key="1">
    <citation type="submission" date="2017-05" db="EMBL/GenBank/DDBJ databases">
        <authorList>
            <person name="Song R."/>
            <person name="Chenine A.L."/>
            <person name="Ruprecht R.M."/>
        </authorList>
    </citation>
    <scope>NUCLEOTIDE SEQUENCE</scope>
    <source>
        <strain evidence="20">Kingella_eburonensis</strain>
    </source>
</reference>
<evidence type="ECO:0000256" key="4">
    <source>
        <dbReference type="ARBA" id="ARBA00022475"/>
    </source>
</evidence>
<dbReference type="InterPro" id="IPR036249">
    <property type="entry name" value="Thioredoxin-like_sf"/>
</dbReference>
<dbReference type="SUPFAM" id="SSF74863">
    <property type="entry name" value="Thiol:disulfide interchange protein DsbD, N-terminal domain (DsbD-alpha)"/>
    <property type="match status" value="1"/>
</dbReference>
<comment type="caution">
    <text evidence="18">Lacks conserved residue(s) required for the propagation of feature annotation.</text>
</comment>
<dbReference type="InterPro" id="IPR036929">
    <property type="entry name" value="DsbDN_sf"/>
</dbReference>